<feature type="transmembrane region" description="Helical" evidence="6">
    <location>
        <begin position="241"/>
        <end position="264"/>
    </location>
</feature>
<accession>A0A1L3SM38</accession>
<organism evidence="8 9">
    <name type="scientific">Aquibium oceanicum</name>
    <dbReference type="NCBI Taxonomy" id="1670800"/>
    <lineage>
        <taxon>Bacteria</taxon>
        <taxon>Pseudomonadati</taxon>
        <taxon>Pseudomonadota</taxon>
        <taxon>Alphaproteobacteria</taxon>
        <taxon>Hyphomicrobiales</taxon>
        <taxon>Phyllobacteriaceae</taxon>
        <taxon>Aquibium</taxon>
    </lineage>
</organism>
<keyword evidence="2" id="KW-1003">Cell membrane</keyword>
<dbReference type="PROSITE" id="PS50850">
    <property type="entry name" value="MFS"/>
    <property type="match status" value="1"/>
</dbReference>
<dbReference type="KEGG" id="meso:BSQ44_02990"/>
<feature type="transmembrane region" description="Helical" evidence="6">
    <location>
        <begin position="365"/>
        <end position="384"/>
    </location>
</feature>
<dbReference type="Pfam" id="PF07690">
    <property type="entry name" value="MFS_1"/>
    <property type="match status" value="1"/>
</dbReference>
<dbReference type="GO" id="GO:0005886">
    <property type="term" value="C:plasma membrane"/>
    <property type="evidence" value="ECO:0007669"/>
    <property type="project" value="UniProtKB-SubCell"/>
</dbReference>
<dbReference type="PANTHER" id="PTHR43124">
    <property type="entry name" value="PURINE EFFLUX PUMP PBUE"/>
    <property type="match status" value="1"/>
</dbReference>
<keyword evidence="9" id="KW-1185">Reference proteome</keyword>
<dbReference type="AlphaFoldDB" id="A0A1L3SM38"/>
<dbReference type="EMBL" id="CP018171">
    <property type="protein sequence ID" value="APH70463.1"/>
    <property type="molecule type" value="Genomic_DNA"/>
</dbReference>
<dbReference type="InterPro" id="IPR020846">
    <property type="entry name" value="MFS_dom"/>
</dbReference>
<dbReference type="Gene3D" id="1.20.1250.20">
    <property type="entry name" value="MFS general substrate transporter like domains"/>
    <property type="match status" value="1"/>
</dbReference>
<feature type="domain" description="Major facilitator superfamily (MFS) profile" evidence="7">
    <location>
        <begin position="10"/>
        <end position="388"/>
    </location>
</feature>
<feature type="transmembrane region" description="Helical" evidence="6">
    <location>
        <begin position="105"/>
        <end position="125"/>
    </location>
</feature>
<comment type="subcellular location">
    <subcellularLocation>
        <location evidence="1">Cell membrane</location>
        <topology evidence="1">Multi-pass membrane protein</topology>
    </subcellularLocation>
</comment>
<evidence type="ECO:0000256" key="2">
    <source>
        <dbReference type="ARBA" id="ARBA00022475"/>
    </source>
</evidence>
<feature type="transmembrane region" description="Helical" evidence="6">
    <location>
        <begin position="74"/>
        <end position="93"/>
    </location>
</feature>
<reference evidence="9" key="1">
    <citation type="submission" date="2016-11" db="EMBL/GenBank/DDBJ databases">
        <title>Mesorhizobium oceanicum sp. nov., isolated from deep seawater in South China Sea.</title>
        <authorList>
            <person name="Fu G.-Y."/>
        </authorList>
    </citation>
    <scope>NUCLEOTIDE SEQUENCE [LARGE SCALE GENOMIC DNA]</scope>
    <source>
        <strain evidence="9">B7</strain>
    </source>
</reference>
<evidence type="ECO:0000313" key="9">
    <source>
        <dbReference type="Proteomes" id="UP000182840"/>
    </source>
</evidence>
<evidence type="ECO:0000313" key="8">
    <source>
        <dbReference type="EMBL" id="APH70463.1"/>
    </source>
</evidence>
<feature type="transmembrane region" description="Helical" evidence="6">
    <location>
        <begin position="331"/>
        <end position="353"/>
    </location>
</feature>
<feature type="transmembrane region" description="Helical" evidence="6">
    <location>
        <begin position="39"/>
        <end position="62"/>
    </location>
</feature>
<feature type="transmembrane region" description="Helical" evidence="6">
    <location>
        <begin position="297"/>
        <end position="319"/>
    </location>
</feature>
<sequence>MTGNARRLSALFLLLLAGILAGAQLGKIAPLVGWYQAEAGLTLVTVGWLTSTLGVFVALAALPAAFAIDRAGMYASFVASSAALALGGVILALSQSPALVLAGRLVEAIGYLVIVIATPALLAALAPPRLKAPALAIWGGFVPLGYAVADFSAAAMLPSLAPQIYLLTIALAFAGLALAAALFAFGLEPIGHAAKRGDRAAPLSATFTPKVGAIAAAFGAYVILSLGFFSFLPKFANEEGAILLSAGVVALLVPFGNILAGFLVEGRDARFTAFLTAAAFAVSATAAVPFFSSSNPALATGAAVVFSIAGGVIASCLFASVPSVVPAGGSVAVGIGLVAQSGGIGTLIGPPIAGYVISNFGWPGFGWFLAVLSVAGILCLIPLVRRQKVPDWQT</sequence>
<gene>
    <name evidence="8" type="ORF">BSQ44_02990</name>
</gene>
<name>A0A1L3SM38_9HYPH</name>
<feature type="transmembrane region" description="Helical" evidence="6">
    <location>
        <begin position="271"/>
        <end position="291"/>
    </location>
</feature>
<dbReference type="RefSeq" id="WP_072601875.1">
    <property type="nucleotide sequence ID" value="NZ_CP018171.1"/>
</dbReference>
<dbReference type="InterPro" id="IPR011701">
    <property type="entry name" value="MFS"/>
</dbReference>
<proteinExistence type="predicted"/>
<dbReference type="GO" id="GO:0022857">
    <property type="term" value="F:transmembrane transporter activity"/>
    <property type="evidence" value="ECO:0007669"/>
    <property type="project" value="InterPro"/>
</dbReference>
<dbReference type="OrthoDB" id="7841035at2"/>
<dbReference type="InterPro" id="IPR036259">
    <property type="entry name" value="MFS_trans_sf"/>
</dbReference>
<dbReference type="SUPFAM" id="SSF103473">
    <property type="entry name" value="MFS general substrate transporter"/>
    <property type="match status" value="1"/>
</dbReference>
<dbReference type="InterPro" id="IPR050189">
    <property type="entry name" value="MFS_Efflux_Transporters"/>
</dbReference>
<keyword evidence="3 6" id="KW-0812">Transmembrane</keyword>
<feature type="transmembrane region" description="Helical" evidence="6">
    <location>
        <begin position="207"/>
        <end position="229"/>
    </location>
</feature>
<evidence type="ECO:0000256" key="6">
    <source>
        <dbReference type="SAM" id="Phobius"/>
    </source>
</evidence>
<evidence type="ECO:0000256" key="4">
    <source>
        <dbReference type="ARBA" id="ARBA00022989"/>
    </source>
</evidence>
<protein>
    <recommendedName>
        <fullName evidence="7">Major facilitator superfamily (MFS) profile domain-containing protein</fullName>
    </recommendedName>
</protein>
<keyword evidence="4 6" id="KW-1133">Transmembrane helix</keyword>
<evidence type="ECO:0000256" key="3">
    <source>
        <dbReference type="ARBA" id="ARBA00022692"/>
    </source>
</evidence>
<evidence type="ECO:0000256" key="1">
    <source>
        <dbReference type="ARBA" id="ARBA00004651"/>
    </source>
</evidence>
<dbReference type="Proteomes" id="UP000182840">
    <property type="component" value="Chromosome"/>
</dbReference>
<dbReference type="PANTHER" id="PTHR43124:SF3">
    <property type="entry name" value="CHLORAMPHENICOL EFFLUX PUMP RV0191"/>
    <property type="match status" value="1"/>
</dbReference>
<feature type="transmembrane region" description="Helical" evidence="6">
    <location>
        <begin position="137"/>
        <end position="158"/>
    </location>
</feature>
<keyword evidence="5 6" id="KW-0472">Membrane</keyword>
<feature type="transmembrane region" description="Helical" evidence="6">
    <location>
        <begin position="164"/>
        <end position="187"/>
    </location>
</feature>
<evidence type="ECO:0000256" key="5">
    <source>
        <dbReference type="ARBA" id="ARBA00023136"/>
    </source>
</evidence>
<evidence type="ECO:0000259" key="7">
    <source>
        <dbReference type="PROSITE" id="PS50850"/>
    </source>
</evidence>